<evidence type="ECO:0000313" key="2">
    <source>
        <dbReference type="Proteomes" id="UP000812287"/>
    </source>
</evidence>
<name>A0A9P8AN84_9AGAR</name>
<dbReference type="OrthoDB" id="2349068at2759"/>
<protein>
    <submittedName>
        <fullName evidence="1">2-nitropropane dioxygenase</fullName>
    </submittedName>
</protein>
<dbReference type="Pfam" id="PF03060">
    <property type="entry name" value="NMO"/>
    <property type="match status" value="1"/>
</dbReference>
<accession>A0A9P8AN84</accession>
<dbReference type="PANTHER" id="PTHR32332:SF31">
    <property type="entry name" value="2-NITROPROPANE DIOXYGENASE FAMILY, PUTATIVE (AFU_ORTHOLOGUE AFUA_2G09850)-RELATED"/>
    <property type="match status" value="1"/>
</dbReference>
<dbReference type="Gene3D" id="3.20.20.70">
    <property type="entry name" value="Aldolase class I"/>
    <property type="match status" value="1"/>
</dbReference>
<organism evidence="1 2">
    <name type="scientific">Guyanagaster necrorhizus</name>
    <dbReference type="NCBI Taxonomy" id="856835"/>
    <lineage>
        <taxon>Eukaryota</taxon>
        <taxon>Fungi</taxon>
        <taxon>Dikarya</taxon>
        <taxon>Basidiomycota</taxon>
        <taxon>Agaricomycotina</taxon>
        <taxon>Agaricomycetes</taxon>
        <taxon>Agaricomycetidae</taxon>
        <taxon>Agaricales</taxon>
        <taxon>Marasmiineae</taxon>
        <taxon>Physalacriaceae</taxon>
        <taxon>Guyanagaster</taxon>
    </lineage>
</organism>
<reference evidence="1" key="1">
    <citation type="submission" date="2020-11" db="EMBL/GenBank/DDBJ databases">
        <title>Adaptations for nitrogen fixation in a non-lichenized fungal sporocarp promotes dispersal by wood-feeding termites.</title>
        <authorList>
            <consortium name="DOE Joint Genome Institute"/>
            <person name="Koch R.A."/>
            <person name="Yoon G."/>
            <person name="Arayal U."/>
            <person name="Lail K."/>
            <person name="Amirebrahimi M."/>
            <person name="Labutti K."/>
            <person name="Lipzen A."/>
            <person name="Riley R."/>
            <person name="Barry K."/>
            <person name="Henrissat B."/>
            <person name="Grigoriev I.V."/>
            <person name="Herr J.R."/>
            <person name="Aime M.C."/>
        </authorList>
    </citation>
    <scope>NUCLEOTIDE SEQUENCE</scope>
    <source>
        <strain evidence="1">MCA 3950</strain>
    </source>
</reference>
<comment type="caution">
    <text evidence="1">The sequence shown here is derived from an EMBL/GenBank/DDBJ whole genome shotgun (WGS) entry which is preliminary data.</text>
</comment>
<dbReference type="SUPFAM" id="SSF51412">
    <property type="entry name" value="Inosine monophosphate dehydrogenase (IMPDH)"/>
    <property type="match status" value="1"/>
</dbReference>
<proteinExistence type="predicted"/>
<dbReference type="AlphaFoldDB" id="A0A9P8AN84"/>
<keyword evidence="1" id="KW-0560">Oxidoreductase</keyword>
<dbReference type="InterPro" id="IPR013785">
    <property type="entry name" value="Aldolase_TIM"/>
</dbReference>
<keyword evidence="2" id="KW-1185">Reference proteome</keyword>
<dbReference type="GeneID" id="66103253"/>
<sequence length="197" mass="20864">MLKEYGIAGIEAGGHGGAKALPLFQLLPAVLAAVPEDGPLVLAAGGVATGAQIALFLTLGASGVVLGTRFLFTHESAYSAARKDVLVQAGLNATARGLMFDEVGRTMGWPDGIDGRAIANGIWRDHDEGLDLDERLRRFDEGGARGESERLVIWAGMGVGLTDKIQSAEEVVRELRWDALLALQRTSILLGQHDNHA</sequence>
<dbReference type="EMBL" id="MU250554">
    <property type="protein sequence ID" value="KAG7442053.1"/>
    <property type="molecule type" value="Genomic_DNA"/>
</dbReference>
<dbReference type="RefSeq" id="XP_043035553.1">
    <property type="nucleotide sequence ID" value="XM_043180957.1"/>
</dbReference>
<dbReference type="Proteomes" id="UP000812287">
    <property type="component" value="Unassembled WGS sequence"/>
</dbReference>
<dbReference type="GO" id="GO:0051213">
    <property type="term" value="F:dioxygenase activity"/>
    <property type="evidence" value="ECO:0007669"/>
    <property type="project" value="UniProtKB-KW"/>
</dbReference>
<dbReference type="PANTHER" id="PTHR32332">
    <property type="entry name" value="2-NITROPROPANE DIOXYGENASE"/>
    <property type="match status" value="1"/>
</dbReference>
<keyword evidence="1" id="KW-0223">Dioxygenase</keyword>
<evidence type="ECO:0000313" key="1">
    <source>
        <dbReference type="EMBL" id="KAG7442053.1"/>
    </source>
</evidence>
<gene>
    <name evidence="1" type="ORF">BT62DRAFT_453967</name>
</gene>